<keyword evidence="1" id="KW-1133">Transmembrane helix</keyword>
<organism evidence="2 3">
    <name type="scientific">Heterorhabditis bacteriophora</name>
    <name type="common">Entomopathogenic nematode worm</name>
    <dbReference type="NCBI Taxonomy" id="37862"/>
    <lineage>
        <taxon>Eukaryota</taxon>
        <taxon>Metazoa</taxon>
        <taxon>Ecdysozoa</taxon>
        <taxon>Nematoda</taxon>
        <taxon>Chromadorea</taxon>
        <taxon>Rhabditida</taxon>
        <taxon>Rhabditina</taxon>
        <taxon>Rhabditomorpha</taxon>
        <taxon>Strongyloidea</taxon>
        <taxon>Heterorhabditidae</taxon>
        <taxon>Heterorhabditis</taxon>
    </lineage>
</organism>
<name>A0A1I7WP03_HETBA</name>
<evidence type="ECO:0000313" key="2">
    <source>
        <dbReference type="Proteomes" id="UP000095283"/>
    </source>
</evidence>
<proteinExistence type="predicted"/>
<dbReference type="AlphaFoldDB" id="A0A1I7WP03"/>
<evidence type="ECO:0000313" key="3">
    <source>
        <dbReference type="WBParaSite" id="Hba_06818"/>
    </source>
</evidence>
<keyword evidence="2" id="KW-1185">Reference proteome</keyword>
<evidence type="ECO:0000256" key="1">
    <source>
        <dbReference type="SAM" id="Phobius"/>
    </source>
</evidence>
<accession>A0A1I7WP03</accession>
<dbReference type="WBParaSite" id="Hba_06818">
    <property type="protein sequence ID" value="Hba_06818"/>
    <property type="gene ID" value="Hba_06818"/>
</dbReference>
<sequence length="140" mass="16912">MSLMRVYLWTIDRLWKQNEHYIFITFYSAASDKRCPQVSVIVSYNIYIYVYTYIHIFIVRYRVGRDDAHWKYARTTELQLRLSLPEYRHGDELHVQLHIEGNGIIVPNSMVVCMQVRLILFQFSTTNKSTTYSKIIKRHW</sequence>
<feature type="transmembrane region" description="Helical" evidence="1">
    <location>
        <begin position="46"/>
        <end position="63"/>
    </location>
</feature>
<keyword evidence="1" id="KW-0812">Transmembrane</keyword>
<reference evidence="3" key="1">
    <citation type="submission" date="2016-11" db="UniProtKB">
        <authorList>
            <consortium name="WormBaseParasite"/>
        </authorList>
    </citation>
    <scope>IDENTIFICATION</scope>
</reference>
<dbReference type="Proteomes" id="UP000095283">
    <property type="component" value="Unplaced"/>
</dbReference>
<keyword evidence="1" id="KW-0472">Membrane</keyword>
<protein>
    <submittedName>
        <fullName evidence="3">Galectin</fullName>
    </submittedName>
</protein>